<feature type="coiled-coil region" evidence="1">
    <location>
        <begin position="11"/>
        <end position="41"/>
    </location>
</feature>
<dbReference type="RefSeq" id="WP_133227301.1">
    <property type="nucleotide sequence ID" value="NZ_SOZE01000003.1"/>
</dbReference>
<keyword evidence="3" id="KW-1185">Reference proteome</keyword>
<comment type="caution">
    <text evidence="2">The sequence shown here is derived from an EMBL/GenBank/DDBJ whole genome shotgun (WGS) entry which is preliminary data.</text>
</comment>
<evidence type="ECO:0000313" key="2">
    <source>
        <dbReference type="EMBL" id="TFF39740.1"/>
    </source>
</evidence>
<dbReference type="Proteomes" id="UP000297540">
    <property type="component" value="Unassembled WGS sequence"/>
</dbReference>
<dbReference type="AlphaFoldDB" id="A0A4Y8SM71"/>
<dbReference type="OrthoDB" id="767618at2"/>
<evidence type="ECO:0000313" key="3">
    <source>
        <dbReference type="Proteomes" id="UP000297540"/>
    </source>
</evidence>
<accession>A0A4Y8SM71</accession>
<gene>
    <name evidence="2" type="ORF">E2R66_05075</name>
</gene>
<sequence>MAGYPNIYTNEELEALRKRELEQNIRRLAEEEAERQALLTAERVCENARESNCWVYDPDTKTWYSPEEFLVAYSRYFAGHPLFSRVQLRNPVDGLNAGYKQLERLHTRLLAFTQRVMAYYAKKA</sequence>
<dbReference type="EMBL" id="SOZE01000003">
    <property type="protein sequence ID" value="TFF39740.1"/>
    <property type="molecule type" value="Genomic_DNA"/>
</dbReference>
<evidence type="ECO:0000256" key="1">
    <source>
        <dbReference type="SAM" id="Coils"/>
    </source>
</evidence>
<proteinExistence type="predicted"/>
<reference evidence="2 3" key="1">
    <citation type="journal article" date="2017" name="Int. J. Syst. Evol. Microbiol.">
        <title>Mucilaginibacterpsychrotolerans sp. nov., isolated from peatlands.</title>
        <authorList>
            <person name="Deng Y."/>
            <person name="Shen L."/>
            <person name="Xu B."/>
            <person name="Liu Y."/>
            <person name="Gu Z."/>
            <person name="Liu H."/>
            <person name="Zhou Y."/>
        </authorList>
    </citation>
    <scope>NUCLEOTIDE SEQUENCE [LARGE SCALE GENOMIC DNA]</scope>
    <source>
        <strain evidence="2 3">NH7-4</strain>
    </source>
</reference>
<keyword evidence="1" id="KW-0175">Coiled coil</keyword>
<organism evidence="2 3">
    <name type="scientific">Mucilaginibacter psychrotolerans</name>
    <dbReference type="NCBI Taxonomy" id="1524096"/>
    <lineage>
        <taxon>Bacteria</taxon>
        <taxon>Pseudomonadati</taxon>
        <taxon>Bacteroidota</taxon>
        <taxon>Sphingobacteriia</taxon>
        <taxon>Sphingobacteriales</taxon>
        <taxon>Sphingobacteriaceae</taxon>
        <taxon>Mucilaginibacter</taxon>
    </lineage>
</organism>
<protein>
    <submittedName>
        <fullName evidence="2">Uncharacterized protein</fullName>
    </submittedName>
</protein>
<name>A0A4Y8SM71_9SPHI</name>